<keyword evidence="1" id="KW-0472">Membrane</keyword>
<evidence type="ECO:0000313" key="3">
    <source>
        <dbReference type="Proteomes" id="UP001409585"/>
    </source>
</evidence>
<feature type="transmembrane region" description="Helical" evidence="1">
    <location>
        <begin position="119"/>
        <end position="139"/>
    </location>
</feature>
<feature type="transmembrane region" description="Helical" evidence="1">
    <location>
        <begin position="6"/>
        <end position="25"/>
    </location>
</feature>
<keyword evidence="1" id="KW-0812">Transmembrane</keyword>
<organism evidence="2 3">
    <name type="scientific">Halioxenophilus aromaticivorans</name>
    <dbReference type="NCBI Taxonomy" id="1306992"/>
    <lineage>
        <taxon>Bacteria</taxon>
        <taxon>Pseudomonadati</taxon>
        <taxon>Pseudomonadota</taxon>
        <taxon>Gammaproteobacteria</taxon>
        <taxon>Alteromonadales</taxon>
        <taxon>Alteromonadaceae</taxon>
        <taxon>Halioxenophilus</taxon>
    </lineage>
</organism>
<dbReference type="InterPro" id="IPR018706">
    <property type="entry name" value="DUF2214_membrane"/>
</dbReference>
<evidence type="ECO:0000256" key="1">
    <source>
        <dbReference type="SAM" id="Phobius"/>
    </source>
</evidence>
<evidence type="ECO:0000313" key="2">
    <source>
        <dbReference type="EMBL" id="GAA4934801.1"/>
    </source>
</evidence>
<sequence length="145" mass="15986">MTAFILVRYVHFLAIFILFALLVVQHLKLEPTLPLAEVKRLSLIDAFYGITAVVVLLAGLSLWLLVGKPAGFYSSNPVFHAKLGLFGLMVLLSIYPTVTFLKLRKSNSPTLAIPKPVVMVVRLELLLFLIIPLLAVFMAQGRGLA</sequence>
<reference evidence="3" key="1">
    <citation type="journal article" date="2019" name="Int. J. Syst. Evol. Microbiol.">
        <title>The Global Catalogue of Microorganisms (GCM) 10K type strain sequencing project: providing services to taxonomists for standard genome sequencing and annotation.</title>
        <authorList>
            <consortium name="The Broad Institute Genomics Platform"/>
            <consortium name="The Broad Institute Genome Sequencing Center for Infectious Disease"/>
            <person name="Wu L."/>
            <person name="Ma J."/>
        </authorList>
    </citation>
    <scope>NUCLEOTIDE SEQUENCE [LARGE SCALE GENOMIC DNA]</scope>
    <source>
        <strain evidence="3">JCM 19134</strain>
    </source>
</reference>
<proteinExistence type="predicted"/>
<dbReference type="EMBL" id="BAABLX010000007">
    <property type="protein sequence ID" value="GAA4934801.1"/>
    <property type="molecule type" value="Genomic_DNA"/>
</dbReference>
<keyword evidence="1" id="KW-1133">Transmembrane helix</keyword>
<feature type="transmembrane region" description="Helical" evidence="1">
    <location>
        <begin position="46"/>
        <end position="66"/>
    </location>
</feature>
<protein>
    <submittedName>
        <fullName evidence="2">DUF2214 family protein</fullName>
    </submittedName>
</protein>
<keyword evidence="3" id="KW-1185">Reference proteome</keyword>
<dbReference type="Proteomes" id="UP001409585">
    <property type="component" value="Unassembled WGS sequence"/>
</dbReference>
<dbReference type="RefSeq" id="WP_345417960.1">
    <property type="nucleotide sequence ID" value="NZ_AP031496.1"/>
</dbReference>
<dbReference type="Pfam" id="PF09980">
    <property type="entry name" value="DUF2214"/>
    <property type="match status" value="1"/>
</dbReference>
<dbReference type="AlphaFoldDB" id="A0AAV3TZG1"/>
<name>A0AAV3TZG1_9ALTE</name>
<gene>
    <name evidence="2" type="ORF">GCM10025791_09810</name>
</gene>
<feature type="transmembrane region" description="Helical" evidence="1">
    <location>
        <begin position="78"/>
        <end position="98"/>
    </location>
</feature>
<comment type="caution">
    <text evidence="2">The sequence shown here is derived from an EMBL/GenBank/DDBJ whole genome shotgun (WGS) entry which is preliminary data.</text>
</comment>
<accession>A0AAV3TZG1</accession>